<dbReference type="OrthoDB" id="2272416at2759"/>
<dbReference type="PANTHER" id="PTHR34482">
    <property type="entry name" value="DNA DAMAGE-INDUCIBLE PROTEIN 1-LIKE"/>
    <property type="match status" value="1"/>
</dbReference>
<dbReference type="PANTHER" id="PTHR34482:SF36">
    <property type="entry name" value="RETROTRANSPOSON GAG DOMAIN-CONTAINING PROTEIN"/>
    <property type="match status" value="1"/>
</dbReference>
<evidence type="ECO:0000313" key="1">
    <source>
        <dbReference type="EMBL" id="KAA3484291.1"/>
    </source>
</evidence>
<dbReference type="EMBL" id="SMMG02000002">
    <property type="protein sequence ID" value="KAA3484291.1"/>
    <property type="molecule type" value="Genomic_DNA"/>
</dbReference>
<keyword evidence="2" id="KW-1185">Reference proteome</keyword>
<name>A0A5B6WQX2_9ROSI</name>
<dbReference type="AlphaFoldDB" id="A0A5B6WQX2"/>
<comment type="caution">
    <text evidence="1">The sequence shown here is derived from an EMBL/GenBank/DDBJ whole genome shotgun (WGS) entry which is preliminary data.</text>
</comment>
<accession>A0A5B6WQX2</accession>
<proteinExistence type="predicted"/>
<gene>
    <name evidence="1" type="ORF">EPI10_006383</name>
</gene>
<sequence length="233" mass="26905">MPLTMNLNLLDKPPVDKIRKYGAKEFRATSDDNAEKAEFWLENTIRVFEEISLTPDKSMKYVVSLLRDAAYQWWKTLISQKIHQSETKGISGTETGLNVCYEIRMRYARECVSTEAIMCKRFEDDLNEDIRLLVGVLEIKEFVVLVDRACKAEALGKDKKKAKSEARDVRKRFQSRSFQPVAKKFQDEHSRSKTNMSSKIPATSIVSVGNVRSERPECKYCGKRHPRSCRLND</sequence>
<protein>
    <submittedName>
        <fullName evidence="1">Gag-Pol polyprotein</fullName>
    </submittedName>
</protein>
<reference evidence="2" key="1">
    <citation type="journal article" date="2019" name="Plant Biotechnol. J.">
        <title>Genome sequencing of the Australian wild diploid species Gossypium australe highlights disease resistance and delayed gland morphogenesis.</title>
        <authorList>
            <person name="Cai Y."/>
            <person name="Cai X."/>
            <person name="Wang Q."/>
            <person name="Wang P."/>
            <person name="Zhang Y."/>
            <person name="Cai C."/>
            <person name="Xu Y."/>
            <person name="Wang K."/>
            <person name="Zhou Z."/>
            <person name="Wang C."/>
            <person name="Geng S."/>
            <person name="Li B."/>
            <person name="Dong Q."/>
            <person name="Hou Y."/>
            <person name="Wang H."/>
            <person name="Ai P."/>
            <person name="Liu Z."/>
            <person name="Yi F."/>
            <person name="Sun M."/>
            <person name="An G."/>
            <person name="Cheng J."/>
            <person name="Zhang Y."/>
            <person name="Shi Q."/>
            <person name="Xie Y."/>
            <person name="Shi X."/>
            <person name="Chang Y."/>
            <person name="Huang F."/>
            <person name="Chen Y."/>
            <person name="Hong S."/>
            <person name="Mi L."/>
            <person name="Sun Q."/>
            <person name="Zhang L."/>
            <person name="Zhou B."/>
            <person name="Peng R."/>
            <person name="Zhang X."/>
            <person name="Liu F."/>
        </authorList>
    </citation>
    <scope>NUCLEOTIDE SEQUENCE [LARGE SCALE GENOMIC DNA]</scope>
    <source>
        <strain evidence="2">cv. PA1801</strain>
    </source>
</reference>
<organism evidence="1 2">
    <name type="scientific">Gossypium australe</name>
    <dbReference type="NCBI Taxonomy" id="47621"/>
    <lineage>
        <taxon>Eukaryota</taxon>
        <taxon>Viridiplantae</taxon>
        <taxon>Streptophyta</taxon>
        <taxon>Embryophyta</taxon>
        <taxon>Tracheophyta</taxon>
        <taxon>Spermatophyta</taxon>
        <taxon>Magnoliopsida</taxon>
        <taxon>eudicotyledons</taxon>
        <taxon>Gunneridae</taxon>
        <taxon>Pentapetalae</taxon>
        <taxon>rosids</taxon>
        <taxon>malvids</taxon>
        <taxon>Malvales</taxon>
        <taxon>Malvaceae</taxon>
        <taxon>Malvoideae</taxon>
        <taxon>Gossypium</taxon>
    </lineage>
</organism>
<evidence type="ECO:0000313" key="2">
    <source>
        <dbReference type="Proteomes" id="UP000325315"/>
    </source>
</evidence>
<dbReference type="Proteomes" id="UP000325315">
    <property type="component" value="Unassembled WGS sequence"/>
</dbReference>